<dbReference type="PRINTS" id="PR00313">
    <property type="entry name" value="CABNDNGRPT"/>
</dbReference>
<dbReference type="SMART" id="SM00869">
    <property type="entry name" value="Autotransporter"/>
    <property type="match status" value="1"/>
</dbReference>
<comment type="caution">
    <text evidence="3">The sequence shown here is derived from an EMBL/GenBank/DDBJ whole genome shotgun (WGS) entry which is preliminary data.</text>
</comment>
<gene>
    <name evidence="3" type="ORF">B1991_15770</name>
</gene>
<dbReference type="PROSITE" id="PS51208">
    <property type="entry name" value="AUTOTRANSPORTER"/>
    <property type="match status" value="1"/>
</dbReference>
<organism evidence="3 4">
    <name type="scientific">Rhodanobacter lindaniclasticus</name>
    <dbReference type="NCBI Taxonomy" id="75310"/>
    <lineage>
        <taxon>Bacteria</taxon>
        <taxon>Pseudomonadati</taxon>
        <taxon>Pseudomonadota</taxon>
        <taxon>Gammaproteobacteria</taxon>
        <taxon>Lysobacterales</taxon>
        <taxon>Rhodanobacteraceae</taxon>
        <taxon>Rhodanobacter</taxon>
    </lineage>
</organism>
<dbReference type="NCBIfam" id="TIGR02601">
    <property type="entry name" value="autotrns_rpt"/>
    <property type="match status" value="11"/>
</dbReference>
<dbReference type="Gene3D" id="2.160.20.20">
    <property type="match status" value="1"/>
</dbReference>
<evidence type="ECO:0000256" key="1">
    <source>
        <dbReference type="ARBA" id="ARBA00022729"/>
    </source>
</evidence>
<dbReference type="Proteomes" id="UP000306317">
    <property type="component" value="Unassembled WGS sequence"/>
</dbReference>
<dbReference type="InterPro" id="IPR013425">
    <property type="entry name" value="Autotrns_rpt"/>
</dbReference>
<accession>A0A4S3KBS4</accession>
<dbReference type="SUPFAM" id="SSF51126">
    <property type="entry name" value="Pectin lyase-like"/>
    <property type="match status" value="7"/>
</dbReference>
<dbReference type="Pfam" id="PF12951">
    <property type="entry name" value="PATR"/>
    <property type="match status" value="17"/>
</dbReference>
<dbReference type="InterPro" id="IPR036709">
    <property type="entry name" value="Autotransporte_beta_dom_sf"/>
</dbReference>
<dbReference type="InterPro" id="IPR011050">
    <property type="entry name" value="Pectin_lyase_fold/virulence"/>
</dbReference>
<dbReference type="InterPro" id="IPR012332">
    <property type="entry name" value="Autotransporter_pectin_lyase_C"/>
</dbReference>
<dbReference type="InterPro" id="IPR024973">
    <property type="entry name" value="ESPR"/>
</dbReference>
<dbReference type="InterPro" id="IPR051551">
    <property type="entry name" value="Autotransporter_adhesion"/>
</dbReference>
<dbReference type="PANTHER" id="PTHR35037:SF3">
    <property type="entry name" value="C-TERMINAL REGION OF AIDA-LIKE PROTEIN"/>
    <property type="match status" value="1"/>
</dbReference>
<protein>
    <recommendedName>
        <fullName evidence="2">Autotransporter domain-containing protein</fullName>
    </recommendedName>
</protein>
<dbReference type="RefSeq" id="WP_168709683.1">
    <property type="nucleotide sequence ID" value="NZ_MWIO01000056.1"/>
</dbReference>
<keyword evidence="4" id="KW-1185">Reference proteome</keyword>
<name>A0A4S3KBS4_9GAMM</name>
<dbReference type="InterPro" id="IPR005546">
    <property type="entry name" value="Autotransporte_beta"/>
</dbReference>
<reference evidence="3 4" key="1">
    <citation type="submission" date="2017-02" db="EMBL/GenBank/DDBJ databases">
        <title>Whole genome sequencing of Rhodanobacter lindaniclasticus DSM 17932.</title>
        <authorList>
            <person name="Kumar S."/>
            <person name="Patil P."/>
            <person name="Patil P.B."/>
        </authorList>
    </citation>
    <scope>NUCLEOTIDE SEQUENCE [LARGE SCALE GENOMIC DNA]</scope>
    <source>
        <strain evidence="3 4">DSM 17932</strain>
    </source>
</reference>
<proteinExistence type="predicted"/>
<dbReference type="PANTHER" id="PTHR35037">
    <property type="entry name" value="C-TERMINAL REGION OF AIDA-LIKE PROTEIN"/>
    <property type="match status" value="1"/>
</dbReference>
<dbReference type="EMBL" id="MWIO01000056">
    <property type="protein sequence ID" value="THD05846.1"/>
    <property type="molecule type" value="Genomic_DNA"/>
</dbReference>
<dbReference type="Pfam" id="PF13018">
    <property type="entry name" value="ESPR"/>
    <property type="match status" value="1"/>
</dbReference>
<evidence type="ECO:0000259" key="2">
    <source>
        <dbReference type="PROSITE" id="PS51208"/>
    </source>
</evidence>
<dbReference type="Gene3D" id="2.160.20.160">
    <property type="match status" value="3"/>
</dbReference>
<evidence type="ECO:0000313" key="3">
    <source>
        <dbReference type="EMBL" id="THD05846.1"/>
    </source>
</evidence>
<dbReference type="SUPFAM" id="SSF103515">
    <property type="entry name" value="Autotransporter"/>
    <property type="match status" value="1"/>
</dbReference>
<sequence>MNRIFRVIWSRALHTWVVASELATRRGKGSREVDQRRACGDVASCQAIESAGLARSWPLRLSILAALMALYAPAQAATRYWDPNNTAVGYGGTGTWDTSGAFWSPNNDGVSGPYSAWNNAALDDAFFGSTAGTVTLGGPITVHNITFQTNGYTLTGGSLTLGGTSPTLSVTTGTSTIASPITSTSGLIKAGAGALTLTGSNTFGGGIDINGGTLTLNAANSFTGDINVTGGNLSIGAIGDAALGNIGNGINLSGGQTITASGTISASRTVNLVSGIGNIRGSSLGGLFYTGAGGMNVGDGIALTNDANNYQGQTQFTTLPGWSGSSNSFSSIADLGVASALGAPTTVANGTILIGPGGGQALGISALNYTGTGDSSNRNWQFRPGNYGGAAYLYNNGSGTLTLTGDMAATGGSRSFGFIAASADMDLLGVISSNSGRTAAFSANSGYTIRLGSANTFSGVASIGGAGTVEASLISDAGVAGSLGTGAISVGGNLSYVGAGESTTKNWTISNGSLDSNGAGALALSGTVAIGGTATLGGSFTGADNIISGVISGAGNLRSAGSATWTLTGTNTYTGSTIVDSGVLRAGTASAFGGSTTAQVNGGTLDFNDFDQTFSTLTGTGGTVDLGTANLTLQAAAGTTATYAGSITGSGGLTKLGASTQTLTGASTYTGATSIGGGTLNLDFRPAGGPTSSIIASASTLNMSGGVLNVLGAAGESNTQTFNGLNITGSNNTISATSGSGGNLTVNLGAITRTGGLMNFNLPASGNITTTNTALGGWATVNGKDYAKVVGGNITAFTAADYTNKDNAANWLDNEYITDATGFFGTVTGTKQLGGLRYTVAKSTTVTVSPGQTLGVDGAIIVAPTVLNTNQVITGGMLTGANGGDLGIQQNSTGNFTIASQIVDNGTPMGFVKAGTGLVTLTNANNSYTGATQVVQGTLSVNTINNGGVASSIGASAADPSNLSLEGATLSYTGATTTSDRGFTFAKSGAILGSGIAVTNAGANLTFTGLVTSPDGATFTKSGAGTLTLANGANDYTGITTVTGGLLSVNTLANGGQVSGIGASSAASANLVLDGGGLQYTGATASTNRGFTLGANSGTVDVSNAATTLTVSGTVVQQAGGNRRLTKNGAGTLVLSGTNTYTGGNTVNAGVLRAGSTQAFGALSGVGVMTLANVAGVTLDLDNFDNSIGPLNGGGANGGNVTLGSATLRIASGNGSYAGVISGSGGVWRTNGGTQTFSGCNNTYTGATTLAAVLQVDCLANGGQASGIGASSSASANLTFANGNLNYTGGSVSIDRGFNLSGYGVIDVVNGTMLGFSGQVVGGGELYKDDAGTLVLSGNNTYTNNTHVRGGTLRAGSNTAFGSTNSFWMDNTAGALLDLNSFNANAGMLIGGGAAGGNIALGTGTLTIRDGGNQTYAGAISGTGNLVKNGTGTQTLSGCNSSYSGMTTINAGVLAVSCLPNGGVNSAIGASSAAPANLVLNGGTLRYTGPGDSTDRQFTLGANGGTLDASGSGIIEFASTAPVTLAGANAARTLTLTGTNTGYNLLAAQLDNSGAGVTSLTKTGTGTWRLTNANSTYTGVTRINGGILSVDQMANGGQASSIGASTNAAANLVIGNGSTLRYTGAGDTTDRRFTLDTGVTFIESSGTGALQFTNTGGVTLLGTNTARTIALGGIDTGNNTMGGAMGDNGTGKTTLAKNDSGTWVLTGNNTYTGNTVINDGNLMIGNGGTTGNAGAGNVIVDSPTSTLSLNRSDIFTFSGTLSGPGTLAQIGTGTSVLTSATNQIGATTISAGTLQVDGTLQTPTVDMSGTSALTVNGTVQAAGPTQTALTGDAGDQTVTVGTGGTLLASGDLGDGSDIVDLSGTLNTGAGTLGLGNGDDTLVLHDGSQMLGGGVNASGGGGTDTLVVDTALGYTLDGGAVDTFDILTKQNTGTLTLTGDHDFGVATHIDGGTLDVTGTLATASLTMADDTTLNVDGTLDDGLAGPAIVTGSAGANTINVAVGATLAASGDLGDGADTVTLAGELDTGVNTLALGDGDDTLTLQSGAFITGAGVDAGTGTNDTLVLDSASGLVFDGGQTIGFESLIKQNIDIARMIGSQTFTAGTSITGGTLDIAGSLTTPTVAMADGTTLNVDGSLQAGSGLAAVITGSAGANTVTVGPGGTLLANGDLGAGDDVLDVAGTLDTGMGVFALGDGDDTLTIHEGTNIIGTVSAGAGNDTFDTHIDTVADLGAVQGFETLSKTGTGVLNINGPLSSDFNTVNVAAGTLDVTAGGSVVGSPGIPLTTTVATGATLNVDGSYGCSAGDDTMTVAGTVSGGGTIDLCGGDDTLTLQDGAVLANTISGGTGTGDKLVLDNAGALSFDAGNTSNFELLQKDNVGTATLTGTQSFTGGTTINAGTLAVAGTLNTPTIAMADATTLNVDGTVQAGAGAPTIITGSAGANTVTVGAGGTLLATGDLGAGVDTLDISGTLDTGGGVFALGDGDDNFVVHDGTVVNGTIDGGAGLDTRTYDINTTANLGTLVNFEGVTKTGTGVLNINGPGATDLQQVSVLGGTLNVAVGASVVATAGSSLDTIVAAGATLNVDGGFGCGDGNDTLDVSGTVSGGGSIDLCGGDDTLTLNDGADLSGLANPIDGNVGNDRVVLNNASALTLDGGQVANFEILQKDNSGEATLTGTQSFSGGTALNGGTLTVAGTLDTPTVAMADNTVLNVDGLLEASGGTDAVISGSSGVNTVHVAQGGLLVASGDLGAGDDVLDVAGALVTGGNTLSLGDGSDTFTIHDGTVVLGTVDGGAGVDTFNPDIDTSADLGALTNFEVLTKTGVGVLNVNGPGQSDFAEVNVLDGSLNVGPAGGIGGVQDATVASGATLNLDGGLGFTSGDDTLTVAGTVTGTGTLDLGDGNDTFTLQDGADLSGLATPVSGGAGTDTLVADLAGSATLGGAINFETLTKTNIGTLNIAGPAASSFTTVNVDGGTLDIGAAGSLTGVQSASVASGASLVVDGTMQFTPGADSFLVAGNVSGSGTLDMLDGDDTLTLQDGADLSGLANAIDGGAGTDTVVADIAGNATLGGATNFETLTKTNTGTLLVAGPALSDFTTVNVDGGTLDIGPAGSLSGAVTTTVANGATLHVDGSFSGSAGDDTMTVAGAISGSGPIAFGDGDDTLTLNDGADLSGFTGTLDGGAHGTGDTVVLNNAAALSFGAGAVINFEFLSKTNTGTATLTGNQSYSGGTTLAGGTLAVAGALETPSVTMADDTTLAVDGTLNAGPVDPATITGSAGANTVTVGAGGMLLANGDLGAGSDVLDVTGTLDTAGGTFALGDGDDSFVVHDGTVVNGTIDGGAGLDTRVYDINLAANLGALVNFEGVTKTGTGVLNITGPVATDLQEVQVLGGTLNVGPAGSVVAIAGSLLNTVVAAGATLNVDGSYGCGASNDTMTVAGTVSGSGTIDLCGGDDTLTLNDGAVLNATISGGPNGAGDTVVLNNANALTFDATRTINFEYLQKDNSGVATLTGTQSFTGGTTLNGGTLSVAGTLDTPTVAMGDNTVLQVDGTVQAAGGASVALSGSGGTNTVTVGAGGTLRAAGDLGDGNDVLDVAGTLDTGAGSVLLGAGDDRLTIHDNTAIVGTVVAGAGNDTFNADIAGHADLGAVQQFETLSKTNAGVLNVNGPMSSDFTTVNVLGGSLNVTAGGSVAAQATTVAAGATLQVAGSYTGTAGDDTFVSRGTVIGALAFGAGNDSVDFIGGNMSGVTALDGGAGTDRLGFSGQTLDGNTLPTLTSWERVELLDGSALTLGQALDLGGGVLAIDATSHLVANAGASIGGSVENAGLIDVGVHRLAIHGNYTGNDGTLQLMVSPSTLSTGGLDIDGDVRGTTRIDFGSDGSNLSGAGKVSILVIASPNDNPATNGSFVPASTTDGAVRLNGSLFPWTFGQAADHNWYLDAQAGLLPEIPAYGVLPTLATLMAGQEDDIVHQRLTGIRGTEQPACGHQPEPQAENAGTSLVDDCHGVWVAASGSSTDLGANPGFAASGSDVGLYVGADYAAESDGQMVRLGAFLGYLHGNYWTTGANSTGLPGTGEAGIRLDTPVGGGYGSLHWTNGAYVDVVLSGQNPHARVRTADGFSESLTGNGVTVSAKTGKRYTLDNGWTLEPQLKLTASQVEWNDQVDANGRELTFTNHWVNTARAGLRTEKTFITDSGATIKPWVTLAVEHTFGQGRDGLQVAEPGADGNALALPNQDLGTTARIDAGVEAKLNPRVSLFGVLSASHGLHGSDFRERAANVGVRVRW</sequence>
<evidence type="ECO:0000313" key="4">
    <source>
        <dbReference type="Proteomes" id="UP000306317"/>
    </source>
</evidence>
<feature type="domain" description="Autotransporter" evidence="2">
    <location>
        <begin position="3991"/>
        <end position="4275"/>
    </location>
</feature>
<keyword evidence="1" id="KW-0732">Signal</keyword>